<keyword evidence="3" id="KW-1185">Reference proteome</keyword>
<dbReference type="SMART" id="SM00595">
    <property type="entry name" value="MADF"/>
    <property type="match status" value="1"/>
</dbReference>
<dbReference type="InterPro" id="IPR006578">
    <property type="entry name" value="MADF-dom"/>
</dbReference>
<evidence type="ECO:0000259" key="1">
    <source>
        <dbReference type="PROSITE" id="PS51029"/>
    </source>
</evidence>
<gene>
    <name evidence="2" type="ORF">X777_05690</name>
</gene>
<dbReference type="GO" id="GO:0005667">
    <property type="term" value="C:transcription regulator complex"/>
    <property type="evidence" value="ECO:0007669"/>
    <property type="project" value="TreeGrafter"/>
</dbReference>
<dbReference type="AlphaFoldDB" id="A0A026WHL9"/>
<evidence type="ECO:0000313" key="3">
    <source>
        <dbReference type="Proteomes" id="UP000053097"/>
    </source>
</evidence>
<organism evidence="2 3">
    <name type="scientific">Ooceraea biroi</name>
    <name type="common">Clonal raider ant</name>
    <name type="synonym">Cerapachys biroi</name>
    <dbReference type="NCBI Taxonomy" id="2015173"/>
    <lineage>
        <taxon>Eukaryota</taxon>
        <taxon>Metazoa</taxon>
        <taxon>Ecdysozoa</taxon>
        <taxon>Arthropoda</taxon>
        <taxon>Hexapoda</taxon>
        <taxon>Insecta</taxon>
        <taxon>Pterygota</taxon>
        <taxon>Neoptera</taxon>
        <taxon>Endopterygota</taxon>
        <taxon>Hymenoptera</taxon>
        <taxon>Apocrita</taxon>
        <taxon>Aculeata</taxon>
        <taxon>Formicoidea</taxon>
        <taxon>Formicidae</taxon>
        <taxon>Dorylinae</taxon>
        <taxon>Ooceraea</taxon>
    </lineage>
</organism>
<dbReference type="EMBL" id="KK107239">
    <property type="protein sequence ID" value="EZA54579.1"/>
    <property type="molecule type" value="Genomic_DNA"/>
</dbReference>
<dbReference type="PANTHER" id="PTHR12243">
    <property type="entry name" value="MADF DOMAIN TRANSCRIPTION FACTOR"/>
    <property type="match status" value="1"/>
</dbReference>
<name>A0A026WHL9_OOCBI</name>
<accession>A0A026WHL9</accession>
<evidence type="ECO:0000313" key="2">
    <source>
        <dbReference type="EMBL" id="EZA54579.1"/>
    </source>
</evidence>
<sequence length="122" mass="13895">MFQGNTKPLEGPASKDILDEVLIGAVKARKALYDYSLPAFQRTNLRKNTLWAEVSNTLGGVLSPQQAKARWKYLRDNYAKARKKIKTYIPSGSAATAASIKQSKFRFYDLMMFLNDFLEIRQ</sequence>
<dbReference type="GO" id="GO:0006357">
    <property type="term" value="P:regulation of transcription by RNA polymerase II"/>
    <property type="evidence" value="ECO:0007669"/>
    <property type="project" value="TreeGrafter"/>
</dbReference>
<reference evidence="2 3" key="1">
    <citation type="journal article" date="2014" name="Curr. Biol.">
        <title>The genome of the clonal raider ant Cerapachys biroi.</title>
        <authorList>
            <person name="Oxley P.R."/>
            <person name="Ji L."/>
            <person name="Fetter-Pruneda I."/>
            <person name="McKenzie S.K."/>
            <person name="Li C."/>
            <person name="Hu H."/>
            <person name="Zhang G."/>
            <person name="Kronauer D.J."/>
        </authorList>
    </citation>
    <scope>NUCLEOTIDE SEQUENCE [LARGE SCALE GENOMIC DNA]</scope>
</reference>
<dbReference type="InterPro" id="IPR039353">
    <property type="entry name" value="TF_Adf1"/>
</dbReference>
<proteinExistence type="predicted"/>
<dbReference type="PROSITE" id="PS51029">
    <property type="entry name" value="MADF"/>
    <property type="match status" value="1"/>
</dbReference>
<dbReference type="GO" id="GO:0005634">
    <property type="term" value="C:nucleus"/>
    <property type="evidence" value="ECO:0007669"/>
    <property type="project" value="TreeGrafter"/>
</dbReference>
<dbReference type="Pfam" id="PF10545">
    <property type="entry name" value="MADF_DNA_bdg"/>
    <property type="match status" value="1"/>
</dbReference>
<dbReference type="PANTHER" id="PTHR12243:SF69">
    <property type="entry name" value="SI:CH73-59F11.3"/>
    <property type="match status" value="1"/>
</dbReference>
<dbReference type="Proteomes" id="UP000053097">
    <property type="component" value="Unassembled WGS sequence"/>
</dbReference>
<feature type="domain" description="MADF" evidence="1">
    <location>
        <begin position="21"/>
        <end position="119"/>
    </location>
</feature>
<protein>
    <recommendedName>
        <fullName evidence="1">MADF domain-containing protein</fullName>
    </recommendedName>
</protein>
<dbReference type="OrthoDB" id="6615613at2759"/>